<dbReference type="EMBL" id="AE016816">
    <property type="protein sequence ID" value="AAS51177.1"/>
    <property type="molecule type" value="Genomic_DNA"/>
</dbReference>
<proteinExistence type="predicted"/>
<dbReference type="KEGG" id="ago:AGOS_ACL051C"/>
<gene>
    <name evidence="2" type="ORF">AGOS_ACL051C</name>
</gene>
<dbReference type="GO" id="GO:0000447">
    <property type="term" value="P:endonucleolytic cleavage in ITS1 to separate SSU-rRNA from 5.8S rRNA and LSU-rRNA from tricistronic rRNA transcript (SSU-rRNA, 5.8S rRNA, LSU-rRNA)"/>
    <property type="evidence" value="ECO:0007669"/>
    <property type="project" value="EnsemblFungi"/>
</dbReference>
<protein>
    <submittedName>
        <fullName evidence="2">ACL051Cp</fullName>
    </submittedName>
</protein>
<dbReference type="OrthoDB" id="203440at2759"/>
<dbReference type="Proteomes" id="UP000000591">
    <property type="component" value="Chromosome III"/>
</dbReference>
<dbReference type="GeneID" id="4619478"/>
<evidence type="ECO:0000256" key="1">
    <source>
        <dbReference type="SAM" id="MobiDB-lite"/>
    </source>
</evidence>
<dbReference type="PANTHER" id="PTHR13237">
    <property type="entry name" value="SOMETHING ABOUT SILENCING PROTEIN 10-RELATED"/>
    <property type="match status" value="1"/>
</dbReference>
<dbReference type="STRING" id="284811.Q75CH0"/>
<reference evidence="3" key="2">
    <citation type="journal article" date="2013" name="G3 (Bethesda)">
        <title>Genomes of Ashbya fungi isolated from insects reveal four mating-type loci, numerous translocations, lack of transposons, and distinct gene duplications.</title>
        <authorList>
            <person name="Dietrich F.S."/>
            <person name="Voegeli S."/>
            <person name="Kuo S."/>
            <person name="Philippsen P."/>
        </authorList>
    </citation>
    <scope>GENOME REANNOTATION</scope>
    <source>
        <strain evidence="3">ATCC 10895 / CBS 109.51 / FGSC 9923 / NRRL Y-1056</strain>
    </source>
</reference>
<evidence type="ECO:0000313" key="2">
    <source>
        <dbReference type="EMBL" id="AAS51177.1"/>
    </source>
</evidence>
<evidence type="ECO:0000313" key="3">
    <source>
        <dbReference type="Proteomes" id="UP000000591"/>
    </source>
</evidence>
<dbReference type="GO" id="GO:0005730">
    <property type="term" value="C:nucleolus"/>
    <property type="evidence" value="ECO:0000318"/>
    <property type="project" value="GO_Central"/>
</dbReference>
<sequence length="338" mass="37152">MGELRQVLRQINESLSQTDAALDRLQQTYEAGPAADEAVTALAAKSGTEAGSDKVSLLSLKNGSMLAYVSSLLLLVGEKLSPEGSTGERGRAGAIEQRVCLERGIKPLEKKLGYQLDKLTRAYVRLQKEHAAAAERARARSEADANADADSSDEEDEEALSYRPNAGALAAAAAPGGGRGDERGGTYKPPKIAAALPPQRGQHFEDRFNAQDHKDRSSRSRMQAMDEFIREQADRPEWEASVGANIVDHGKGGIKSARDHDRDSEMTRFEEENFTRLNSVGNKAEKRKAKQRERFAKVSMIGGEDFSIFSSKRRLEDSTARKAHKKPRSSWDRAKKKL</sequence>
<feature type="region of interest" description="Disordered" evidence="1">
    <location>
        <begin position="243"/>
        <end position="270"/>
    </location>
</feature>
<feature type="compositionally biased region" description="Basic and acidic residues" evidence="1">
    <location>
        <begin position="329"/>
        <end position="338"/>
    </location>
</feature>
<feature type="region of interest" description="Disordered" evidence="1">
    <location>
        <begin position="135"/>
        <end position="221"/>
    </location>
</feature>
<dbReference type="InterPro" id="IPR007146">
    <property type="entry name" value="Sas10/Utp3/C1D"/>
</dbReference>
<dbReference type="HOGENOM" id="CLU_065858_0_0_1"/>
<dbReference type="PANTHER" id="PTHR13237:SF9">
    <property type="entry name" value="NEUROGUIDIN"/>
    <property type="match status" value="1"/>
</dbReference>
<feature type="compositionally biased region" description="Acidic residues" evidence="1">
    <location>
        <begin position="145"/>
        <end position="159"/>
    </location>
</feature>
<dbReference type="AlphaFoldDB" id="Q75CH0"/>
<dbReference type="GO" id="GO:0000462">
    <property type="term" value="P:maturation of SSU-rRNA from tricistronic rRNA transcript (SSU-rRNA, 5.8S rRNA, LSU-rRNA)"/>
    <property type="evidence" value="ECO:0000318"/>
    <property type="project" value="GO_Central"/>
</dbReference>
<organism evidence="2 3">
    <name type="scientific">Eremothecium gossypii (strain ATCC 10895 / CBS 109.51 / FGSC 9923 / NRRL Y-1056)</name>
    <name type="common">Yeast</name>
    <name type="synonym">Ashbya gossypii</name>
    <dbReference type="NCBI Taxonomy" id="284811"/>
    <lineage>
        <taxon>Eukaryota</taxon>
        <taxon>Fungi</taxon>
        <taxon>Dikarya</taxon>
        <taxon>Ascomycota</taxon>
        <taxon>Saccharomycotina</taxon>
        <taxon>Saccharomycetes</taxon>
        <taxon>Saccharomycetales</taxon>
        <taxon>Saccharomycetaceae</taxon>
        <taxon>Eremothecium</taxon>
    </lineage>
</organism>
<dbReference type="RefSeq" id="NP_983353.1">
    <property type="nucleotide sequence ID" value="NM_208706.1"/>
</dbReference>
<dbReference type="GO" id="GO:0000480">
    <property type="term" value="P:endonucleolytic cleavage in 5'-ETS of tricistronic rRNA transcript (SSU-rRNA, 5.8S rRNA, LSU-rRNA)"/>
    <property type="evidence" value="ECO:0007669"/>
    <property type="project" value="EnsemblFungi"/>
</dbReference>
<dbReference type="FunCoup" id="Q75CH0">
    <property type="interactions" value="1180"/>
</dbReference>
<keyword evidence="3" id="KW-1185">Reference proteome</keyword>
<accession>Q75CH0</accession>
<feature type="compositionally biased region" description="Basic and acidic residues" evidence="1">
    <location>
        <begin position="248"/>
        <end position="270"/>
    </location>
</feature>
<reference evidence="2 3" key="1">
    <citation type="journal article" date="2004" name="Science">
        <title>The Ashbya gossypii genome as a tool for mapping the ancient Saccharomyces cerevisiae genome.</title>
        <authorList>
            <person name="Dietrich F.S."/>
            <person name="Voegeli S."/>
            <person name="Brachat S."/>
            <person name="Lerch A."/>
            <person name="Gates K."/>
            <person name="Steiner S."/>
            <person name="Mohr C."/>
            <person name="Pohlmann R."/>
            <person name="Luedi P."/>
            <person name="Choi S."/>
            <person name="Wing R.A."/>
            <person name="Flavier A."/>
            <person name="Gaffney T.D."/>
            <person name="Philippsen P."/>
        </authorList>
    </citation>
    <scope>NUCLEOTIDE SEQUENCE [LARGE SCALE GENOMIC DNA]</scope>
    <source>
        <strain evidence="3">ATCC 10895 / CBS 109.51 / FGSC 9923 / NRRL Y-1056</strain>
    </source>
</reference>
<feature type="region of interest" description="Disordered" evidence="1">
    <location>
        <begin position="312"/>
        <end position="338"/>
    </location>
</feature>
<dbReference type="Pfam" id="PF04000">
    <property type="entry name" value="Sas10_Utp3"/>
    <property type="match status" value="1"/>
</dbReference>
<dbReference type="OMA" id="PVHYNET"/>
<dbReference type="InParanoid" id="Q75CH0"/>
<dbReference type="GO" id="GO:0032040">
    <property type="term" value="C:small-subunit processome"/>
    <property type="evidence" value="ECO:0000318"/>
    <property type="project" value="GO_Central"/>
</dbReference>
<name>Q75CH0_EREGS</name>
<feature type="compositionally biased region" description="Basic and acidic residues" evidence="1">
    <location>
        <begin position="202"/>
        <end position="218"/>
    </location>
</feature>
<dbReference type="eggNOG" id="KOG3117">
    <property type="taxonomic scope" value="Eukaryota"/>
</dbReference>